<dbReference type="InterPro" id="IPR036188">
    <property type="entry name" value="FAD/NAD-bd_sf"/>
</dbReference>
<feature type="domain" description="Glucose-methanol-choline oxidoreductase N-terminal" evidence="8">
    <location>
        <begin position="306"/>
        <end position="320"/>
    </location>
</feature>
<evidence type="ECO:0000259" key="7">
    <source>
        <dbReference type="PROSITE" id="PS00623"/>
    </source>
</evidence>
<name>A0A226DV45_FOLCA</name>
<accession>A0A226DV45</accession>
<proteinExistence type="inferred from homology"/>
<dbReference type="PROSITE" id="PS00624">
    <property type="entry name" value="GMC_OXRED_2"/>
    <property type="match status" value="1"/>
</dbReference>
<reference evidence="9 10" key="1">
    <citation type="submission" date="2015-12" db="EMBL/GenBank/DDBJ databases">
        <title>The genome of Folsomia candida.</title>
        <authorList>
            <person name="Faddeeva A."/>
            <person name="Derks M.F."/>
            <person name="Anvar Y."/>
            <person name="Smit S."/>
            <person name="Van Straalen N."/>
            <person name="Roelofs D."/>
        </authorList>
    </citation>
    <scope>NUCLEOTIDE SEQUENCE [LARGE SCALE GENOMIC DNA]</scope>
    <source>
        <strain evidence="9 10">VU population</strain>
        <tissue evidence="9">Whole body</tissue>
    </source>
</reference>
<keyword evidence="6" id="KW-0472">Membrane</keyword>
<dbReference type="Pfam" id="PF00732">
    <property type="entry name" value="GMC_oxred_N"/>
    <property type="match status" value="1"/>
</dbReference>
<feature type="domain" description="Glucose-methanol-choline oxidoreductase N-terminal" evidence="7">
    <location>
        <begin position="132"/>
        <end position="155"/>
    </location>
</feature>
<dbReference type="GO" id="GO:0050660">
    <property type="term" value="F:flavin adenine dinucleotide binding"/>
    <property type="evidence" value="ECO:0007669"/>
    <property type="project" value="InterPro"/>
</dbReference>
<sequence length="326" mass="35871">MESPLLLLANISMSYMGPLISALTTILTATNLMEDIIRNQGSINEPGEFAIFDFIVVGSGSAGGVIANRLSESGKFQVALLEAGGDPTALNDIPYFMTDNLNHPETDWVYRTVPQNDSSQSLRDNSIILNRGKSLGGTSNLNYMVYMRGNPKDFDNWANLTQDEGWSYENLLPYFKKSENYQGNFKNESFHGTGGPLTISTSDFAPLLRPWLEAAKEMGFHVEDPNAMQSKGFSQVENTIKNGKRCSVYEAFIKPALTRENLKVIRYAHVTRVNLDENNAATGVTYVRHGKEVTIHARNEVIVSAGAIGSPQLLMLSGIGSDEPHL</sequence>
<keyword evidence="4 5" id="KW-0274">FAD</keyword>
<evidence type="ECO:0000256" key="2">
    <source>
        <dbReference type="ARBA" id="ARBA00010790"/>
    </source>
</evidence>
<comment type="similarity">
    <text evidence="2 5">Belongs to the GMC oxidoreductase family.</text>
</comment>
<keyword evidence="3 5" id="KW-0285">Flavoprotein</keyword>
<evidence type="ECO:0000256" key="3">
    <source>
        <dbReference type="ARBA" id="ARBA00022630"/>
    </source>
</evidence>
<dbReference type="PANTHER" id="PTHR11552">
    <property type="entry name" value="GLUCOSE-METHANOL-CHOLINE GMC OXIDOREDUCTASE"/>
    <property type="match status" value="1"/>
</dbReference>
<evidence type="ECO:0000313" key="10">
    <source>
        <dbReference type="Proteomes" id="UP000198287"/>
    </source>
</evidence>
<evidence type="ECO:0000313" key="9">
    <source>
        <dbReference type="EMBL" id="OXA48940.1"/>
    </source>
</evidence>
<feature type="transmembrane region" description="Helical" evidence="6">
    <location>
        <begin position="7"/>
        <end position="29"/>
    </location>
</feature>
<dbReference type="EMBL" id="LNIX01000011">
    <property type="protein sequence ID" value="OXA48940.1"/>
    <property type="molecule type" value="Genomic_DNA"/>
</dbReference>
<dbReference type="InterPro" id="IPR012132">
    <property type="entry name" value="GMC_OxRdtase"/>
</dbReference>
<dbReference type="PANTHER" id="PTHR11552:SF147">
    <property type="entry name" value="CHOLINE DEHYDROGENASE, MITOCHONDRIAL"/>
    <property type="match status" value="1"/>
</dbReference>
<dbReference type="PROSITE" id="PS00623">
    <property type="entry name" value="GMC_OXRED_1"/>
    <property type="match status" value="1"/>
</dbReference>
<dbReference type="OMA" id="PAVENMN"/>
<dbReference type="GO" id="GO:0016614">
    <property type="term" value="F:oxidoreductase activity, acting on CH-OH group of donors"/>
    <property type="evidence" value="ECO:0007669"/>
    <property type="project" value="InterPro"/>
</dbReference>
<dbReference type="STRING" id="158441.A0A226DV45"/>
<evidence type="ECO:0000259" key="8">
    <source>
        <dbReference type="PROSITE" id="PS00624"/>
    </source>
</evidence>
<comment type="cofactor">
    <cofactor evidence="1">
        <name>FAD</name>
        <dbReference type="ChEBI" id="CHEBI:57692"/>
    </cofactor>
</comment>
<comment type="caution">
    <text evidence="9">The sequence shown here is derived from an EMBL/GenBank/DDBJ whole genome shotgun (WGS) entry which is preliminary data.</text>
</comment>
<evidence type="ECO:0000256" key="1">
    <source>
        <dbReference type="ARBA" id="ARBA00001974"/>
    </source>
</evidence>
<keyword evidence="6" id="KW-0812">Transmembrane</keyword>
<keyword evidence="6" id="KW-1133">Transmembrane helix</keyword>
<dbReference type="OrthoDB" id="6476913at2759"/>
<organism evidence="9 10">
    <name type="scientific">Folsomia candida</name>
    <name type="common">Springtail</name>
    <dbReference type="NCBI Taxonomy" id="158441"/>
    <lineage>
        <taxon>Eukaryota</taxon>
        <taxon>Metazoa</taxon>
        <taxon>Ecdysozoa</taxon>
        <taxon>Arthropoda</taxon>
        <taxon>Hexapoda</taxon>
        <taxon>Collembola</taxon>
        <taxon>Entomobryomorpha</taxon>
        <taxon>Isotomoidea</taxon>
        <taxon>Isotomidae</taxon>
        <taxon>Proisotominae</taxon>
        <taxon>Folsomia</taxon>
    </lineage>
</organism>
<evidence type="ECO:0000256" key="5">
    <source>
        <dbReference type="RuleBase" id="RU003968"/>
    </source>
</evidence>
<dbReference type="AlphaFoldDB" id="A0A226DV45"/>
<dbReference type="SUPFAM" id="SSF51905">
    <property type="entry name" value="FAD/NAD(P)-binding domain"/>
    <property type="match status" value="1"/>
</dbReference>
<protein>
    <submittedName>
        <fullName evidence="9">Oxygen-dependent choline dehydrogenase</fullName>
    </submittedName>
</protein>
<dbReference type="Proteomes" id="UP000198287">
    <property type="component" value="Unassembled WGS sequence"/>
</dbReference>
<dbReference type="Gene3D" id="3.50.50.60">
    <property type="entry name" value="FAD/NAD(P)-binding domain"/>
    <property type="match status" value="2"/>
</dbReference>
<keyword evidence="10" id="KW-1185">Reference proteome</keyword>
<evidence type="ECO:0000256" key="4">
    <source>
        <dbReference type="ARBA" id="ARBA00022827"/>
    </source>
</evidence>
<gene>
    <name evidence="9" type="ORF">Fcan01_16718</name>
</gene>
<evidence type="ECO:0000256" key="6">
    <source>
        <dbReference type="SAM" id="Phobius"/>
    </source>
</evidence>
<dbReference type="InterPro" id="IPR000172">
    <property type="entry name" value="GMC_OxRdtase_N"/>
</dbReference>